<dbReference type="Proteomes" id="UP000594262">
    <property type="component" value="Unplaced"/>
</dbReference>
<evidence type="ECO:0000256" key="1">
    <source>
        <dbReference type="SAM" id="Phobius"/>
    </source>
</evidence>
<evidence type="ECO:0000313" key="2">
    <source>
        <dbReference type="EnsemblMetazoa" id="CLYHEMP006912.3"/>
    </source>
</evidence>
<keyword evidence="1" id="KW-1133">Transmembrane helix</keyword>
<feature type="transmembrane region" description="Helical" evidence="1">
    <location>
        <begin position="278"/>
        <end position="297"/>
    </location>
</feature>
<keyword evidence="3" id="KW-1185">Reference proteome</keyword>
<reference evidence="2" key="1">
    <citation type="submission" date="2021-01" db="UniProtKB">
        <authorList>
            <consortium name="EnsemblMetazoa"/>
        </authorList>
    </citation>
    <scope>IDENTIFICATION</scope>
</reference>
<organism evidence="2 3">
    <name type="scientific">Clytia hemisphaerica</name>
    <dbReference type="NCBI Taxonomy" id="252671"/>
    <lineage>
        <taxon>Eukaryota</taxon>
        <taxon>Metazoa</taxon>
        <taxon>Cnidaria</taxon>
        <taxon>Hydrozoa</taxon>
        <taxon>Hydroidolina</taxon>
        <taxon>Leptothecata</taxon>
        <taxon>Obeliida</taxon>
        <taxon>Clytiidae</taxon>
        <taxon>Clytia</taxon>
    </lineage>
</organism>
<feature type="transmembrane region" description="Helical" evidence="1">
    <location>
        <begin position="442"/>
        <end position="466"/>
    </location>
</feature>
<sequence length="480" mass="55761">MAFGNSSTLIMTTLSNTTENTVFECFKLPITVGNDTFCGNNLTRWESRYSEDGLKAMVIVPAIVALLVLIFRLWRSKFAVRENHEIMMEYERRLFKFRKNHKLERTDSMISQEFEMYRVEFDIKDESENGDKDKIKLNCIVRCFQGIGRCFKVEDLGWKFISLKTFVTIKFLTYVKQALEVLDVILDCFLLYQLESGQIFDDVVHRNVYVTNVIYALIWLSIMAQLCSCDDCCPMGQFGVFMKDMKSFITFLFIGSVQLILEYFYMDKFVNRKTDWYLFVKSAMQLVMTCWTIYSAIQNAKRARLVKIMDKGGNEDSGNVVNDIIEQRKQDGLEIDSELLAAQALQQMCKENIQKLDELENQHRKRANMKPLDPNQEKDGSVKMKFFSYMMIPIAMATMCRVIGSTFQYGTGKIDRSCFTVEDGGKIFQSPFDSGCMRGIDYLVVILTFTPLATIQIVYAVIHVWFRLNPRSSTLEKYFF</sequence>
<dbReference type="AlphaFoldDB" id="A0A7M5VB84"/>
<proteinExistence type="predicted"/>
<dbReference type="EnsemblMetazoa" id="CLYHEMT006912.3">
    <property type="protein sequence ID" value="CLYHEMP006912.3"/>
    <property type="gene ID" value="CLYHEMG006912"/>
</dbReference>
<feature type="transmembrane region" description="Helical" evidence="1">
    <location>
        <begin position="248"/>
        <end position="266"/>
    </location>
</feature>
<evidence type="ECO:0000313" key="3">
    <source>
        <dbReference type="Proteomes" id="UP000594262"/>
    </source>
</evidence>
<keyword evidence="1" id="KW-0812">Transmembrane</keyword>
<keyword evidence="1" id="KW-0472">Membrane</keyword>
<feature type="transmembrane region" description="Helical" evidence="1">
    <location>
        <begin position="54"/>
        <end position="74"/>
    </location>
</feature>
<protein>
    <submittedName>
        <fullName evidence="2">Uncharacterized protein</fullName>
    </submittedName>
</protein>
<name>A0A7M5VB84_9CNID</name>
<feature type="transmembrane region" description="Helical" evidence="1">
    <location>
        <begin position="386"/>
        <end position="404"/>
    </location>
</feature>
<accession>A0A7M5VB84</accession>